<dbReference type="EMBL" id="CABFNQ020000461">
    <property type="protein sequence ID" value="CAH0016130.1"/>
    <property type="molecule type" value="Genomic_DNA"/>
</dbReference>
<dbReference type="Proteomes" id="UP000696573">
    <property type="component" value="Unassembled WGS sequence"/>
</dbReference>
<dbReference type="AlphaFoldDB" id="A0A9N9YAK1"/>
<organism evidence="1 2">
    <name type="scientific">Clonostachys rhizophaga</name>
    <dbReference type="NCBI Taxonomy" id="160324"/>
    <lineage>
        <taxon>Eukaryota</taxon>
        <taxon>Fungi</taxon>
        <taxon>Dikarya</taxon>
        <taxon>Ascomycota</taxon>
        <taxon>Pezizomycotina</taxon>
        <taxon>Sordariomycetes</taxon>
        <taxon>Hypocreomycetidae</taxon>
        <taxon>Hypocreales</taxon>
        <taxon>Bionectriaceae</taxon>
        <taxon>Clonostachys</taxon>
    </lineage>
</organism>
<accession>A0A9N9YAK1</accession>
<reference evidence="1" key="1">
    <citation type="submission" date="2021-10" db="EMBL/GenBank/DDBJ databases">
        <authorList>
            <person name="Piombo E."/>
        </authorList>
    </citation>
    <scope>NUCLEOTIDE SEQUENCE</scope>
</reference>
<protein>
    <submittedName>
        <fullName evidence="1">Uncharacterized protein</fullName>
    </submittedName>
</protein>
<dbReference type="OrthoDB" id="4996552at2759"/>
<keyword evidence="2" id="KW-1185">Reference proteome</keyword>
<name>A0A9N9YAK1_9HYPO</name>
<evidence type="ECO:0000313" key="1">
    <source>
        <dbReference type="EMBL" id="CAH0016130.1"/>
    </source>
</evidence>
<sequence>MPEIKSPFVTKQELQERTSKTLAIPNPDPSSATKNKSYWIQGIVKNCTQFDIQVRPPAYFYTGRYETWPTGVGAWSVGQFTGVNSDESIAGVTGGNAWDLHLEQGIVFNLAFFYGADTDGNEMTIIFEVQCSGGQRPVYTINRVPG</sequence>
<proteinExistence type="predicted"/>
<comment type="caution">
    <text evidence="1">The sequence shown here is derived from an EMBL/GenBank/DDBJ whole genome shotgun (WGS) entry which is preliminary data.</text>
</comment>
<evidence type="ECO:0000313" key="2">
    <source>
        <dbReference type="Proteomes" id="UP000696573"/>
    </source>
</evidence>
<gene>
    <name evidence="1" type="ORF">CRHIZ90672A_00007309</name>
</gene>